<organism evidence="9 10">
    <name type="scientific">Saprospira grandis DSM 2844</name>
    <dbReference type="NCBI Taxonomy" id="694433"/>
    <lineage>
        <taxon>Bacteria</taxon>
        <taxon>Pseudomonadati</taxon>
        <taxon>Bacteroidota</taxon>
        <taxon>Saprospiria</taxon>
        <taxon>Saprospirales</taxon>
        <taxon>Saprospiraceae</taxon>
        <taxon>Saprospira</taxon>
    </lineage>
</organism>
<dbReference type="InterPro" id="IPR004358">
    <property type="entry name" value="Sig_transdc_His_kin-like_C"/>
</dbReference>
<evidence type="ECO:0000256" key="5">
    <source>
        <dbReference type="ARBA" id="ARBA00022777"/>
    </source>
</evidence>
<dbReference type="Gene3D" id="1.10.287.130">
    <property type="match status" value="1"/>
</dbReference>
<dbReference type="Pfam" id="PF00512">
    <property type="entry name" value="HisKA"/>
    <property type="match status" value="1"/>
</dbReference>
<evidence type="ECO:0000256" key="4">
    <source>
        <dbReference type="ARBA" id="ARBA00022679"/>
    </source>
</evidence>
<dbReference type="PRINTS" id="PR00344">
    <property type="entry name" value="BCTRLSENSOR"/>
</dbReference>
<comment type="catalytic activity">
    <reaction evidence="1">
        <text>ATP + protein L-histidine = ADP + protein N-phospho-L-histidine.</text>
        <dbReference type="EC" id="2.7.13.3"/>
    </reaction>
</comment>
<dbReference type="PANTHER" id="PTHR43711:SF26">
    <property type="entry name" value="SENSOR HISTIDINE KINASE RCSC"/>
    <property type="match status" value="1"/>
</dbReference>
<dbReference type="PROSITE" id="PS50109">
    <property type="entry name" value="HIS_KIN"/>
    <property type="match status" value="1"/>
</dbReference>
<dbReference type="InterPro" id="IPR003594">
    <property type="entry name" value="HATPase_dom"/>
</dbReference>
<name>J1I5L3_9BACT</name>
<dbReference type="InterPro" id="IPR050736">
    <property type="entry name" value="Sensor_HK_Regulatory"/>
</dbReference>
<dbReference type="FunFam" id="3.30.565.10:FF:000006">
    <property type="entry name" value="Sensor histidine kinase WalK"/>
    <property type="match status" value="1"/>
</dbReference>
<dbReference type="SMART" id="SM00387">
    <property type="entry name" value="HATPase_c"/>
    <property type="match status" value="1"/>
</dbReference>
<feature type="transmembrane region" description="Helical" evidence="7">
    <location>
        <begin position="249"/>
        <end position="271"/>
    </location>
</feature>
<dbReference type="AlphaFoldDB" id="J1I5L3"/>
<evidence type="ECO:0000259" key="8">
    <source>
        <dbReference type="PROSITE" id="PS50109"/>
    </source>
</evidence>
<keyword evidence="5 9" id="KW-0418">Kinase</keyword>
<dbReference type="GO" id="GO:0000155">
    <property type="term" value="F:phosphorelay sensor kinase activity"/>
    <property type="evidence" value="ECO:0007669"/>
    <property type="project" value="InterPro"/>
</dbReference>
<dbReference type="Pfam" id="PF02518">
    <property type="entry name" value="HATPase_c"/>
    <property type="match status" value="1"/>
</dbReference>
<evidence type="ECO:0000313" key="10">
    <source>
        <dbReference type="Proteomes" id="UP000005113"/>
    </source>
</evidence>
<keyword evidence="6" id="KW-0902">Two-component regulatory system</keyword>
<dbReference type="SUPFAM" id="SSF47384">
    <property type="entry name" value="Homodimeric domain of signal transducing histidine kinase"/>
    <property type="match status" value="1"/>
</dbReference>
<dbReference type="SMART" id="SM00388">
    <property type="entry name" value="HisKA"/>
    <property type="match status" value="1"/>
</dbReference>
<keyword evidence="4" id="KW-0808">Transferase</keyword>
<feature type="transmembrane region" description="Helical" evidence="7">
    <location>
        <begin position="6"/>
        <end position="26"/>
    </location>
</feature>
<dbReference type="InterPro" id="IPR036890">
    <property type="entry name" value="HATPase_C_sf"/>
</dbReference>
<dbReference type="CDD" id="cd00075">
    <property type="entry name" value="HATPase"/>
    <property type="match status" value="1"/>
</dbReference>
<dbReference type="InterPro" id="IPR003661">
    <property type="entry name" value="HisK_dim/P_dom"/>
</dbReference>
<evidence type="ECO:0000256" key="3">
    <source>
        <dbReference type="ARBA" id="ARBA00022553"/>
    </source>
</evidence>
<accession>J1I5L3</accession>
<dbReference type="SUPFAM" id="SSF55874">
    <property type="entry name" value="ATPase domain of HSP90 chaperone/DNA topoisomerase II/histidine kinase"/>
    <property type="match status" value="1"/>
</dbReference>
<keyword evidence="3" id="KW-0597">Phosphoprotein</keyword>
<dbReference type="PANTHER" id="PTHR43711">
    <property type="entry name" value="TWO-COMPONENT HISTIDINE KINASE"/>
    <property type="match status" value="1"/>
</dbReference>
<dbReference type="InterPro" id="IPR036097">
    <property type="entry name" value="HisK_dim/P_sf"/>
</dbReference>
<feature type="domain" description="Histidine kinase" evidence="8">
    <location>
        <begin position="290"/>
        <end position="509"/>
    </location>
</feature>
<evidence type="ECO:0000256" key="7">
    <source>
        <dbReference type="SAM" id="Phobius"/>
    </source>
</evidence>
<dbReference type="EC" id="2.7.13.3" evidence="2"/>
<protein>
    <recommendedName>
        <fullName evidence="2">histidine kinase</fullName>
        <ecNumber evidence="2">2.7.13.3</ecNumber>
    </recommendedName>
</protein>
<evidence type="ECO:0000256" key="6">
    <source>
        <dbReference type="ARBA" id="ARBA00023012"/>
    </source>
</evidence>
<gene>
    <name evidence="9" type="ORF">SapgrDRAFT_1967</name>
</gene>
<dbReference type="Proteomes" id="UP000005113">
    <property type="component" value="Unassembled WGS sequence"/>
</dbReference>
<keyword evidence="7" id="KW-0472">Membrane</keyword>
<dbReference type="HOGENOM" id="CLU_026375_1_0_10"/>
<dbReference type="CDD" id="cd00082">
    <property type="entry name" value="HisKA"/>
    <property type="match status" value="1"/>
</dbReference>
<proteinExistence type="predicted"/>
<reference evidence="10" key="1">
    <citation type="journal article" date="2012" name="Stand. Genomic Sci.">
        <title>Permanent draft genome sequence of the gliding predator Saprospira grandis strain Sa g1 (= HR1).</title>
        <authorList>
            <person name="Mavromatis K."/>
            <person name="Chertkov O."/>
            <person name="Lapidus A."/>
            <person name="Nolan M."/>
            <person name="Lucas S."/>
            <person name="Tice H."/>
            <person name="Del Rio T.G."/>
            <person name="Cheng J.F."/>
            <person name="Han C."/>
            <person name="Tapia R."/>
            <person name="Bruce D."/>
            <person name="Goodwin L.A."/>
            <person name="Pitluck S."/>
            <person name="Huntemann M."/>
            <person name="Liolios K."/>
            <person name="Pagani I."/>
            <person name="Ivanova N."/>
            <person name="Mikhailova N."/>
            <person name="Pati A."/>
            <person name="Chen A."/>
            <person name="Palaniappan K."/>
            <person name="Land M."/>
            <person name="Brambilla E.M."/>
            <person name="Rohde M."/>
            <person name="Spring S."/>
            <person name="Goker M."/>
            <person name="Detter J.C."/>
            <person name="Bristow J."/>
            <person name="Eisen J.A."/>
            <person name="Markowitz V."/>
            <person name="Hugenholtz P."/>
            <person name="Kyrpides N.C."/>
            <person name="Klenk H.P."/>
            <person name="Woyke T."/>
        </authorList>
    </citation>
    <scope>NUCLEOTIDE SEQUENCE [LARGE SCALE GENOMIC DNA]</scope>
    <source>
        <strain evidence="10">DSM 2844</strain>
    </source>
</reference>
<evidence type="ECO:0000313" key="9">
    <source>
        <dbReference type="EMBL" id="EJF53658.1"/>
    </source>
</evidence>
<dbReference type="EMBL" id="JH719942">
    <property type="protein sequence ID" value="EJF53658.1"/>
    <property type="molecule type" value="Genomic_DNA"/>
</dbReference>
<evidence type="ECO:0000256" key="2">
    <source>
        <dbReference type="ARBA" id="ARBA00012438"/>
    </source>
</evidence>
<keyword evidence="7" id="KW-1133">Transmembrane helix</keyword>
<dbReference type="InterPro" id="IPR005467">
    <property type="entry name" value="His_kinase_dom"/>
</dbReference>
<evidence type="ECO:0000256" key="1">
    <source>
        <dbReference type="ARBA" id="ARBA00000085"/>
    </source>
</evidence>
<keyword evidence="7" id="KW-0812">Transmembrane</keyword>
<sequence length="512" mass="58765">MNRSSIIGIVGVMSIALLGIFGVQVYSIQRAIMLNAELFDNNIHAALEHVVSKLEQADIKRMAEMYDLPKLSEGQDLGRDLRTLAEVEAIHTSLIYQDTNNQAVSVDTFEVEGVGRLQTVFFSREKRSRSWKKGGGQAFMTQFKTYFTHHSLVQNIPLTERLDWSKLNRLIEIELSKKGVEGPYAYGVYDVRADSFLRLNPICKKAEQKDYFEKEDFKYMASLYPSLEEETARIYIDFPYKQYHIWQSLLANIILTIFFTGIVSFIFYYTIHIILKQKKLSEMKSDFLSNMTHEFKTPIATISLATDAVRNFVKMGKVDKAERFIHIIKEENERMNSQVGKVLQMARIDKKEFSLNMEIIDAHQIMRDAAEKIMLQLAQKEGVIELDLQASQHELEADETHFTNIIHNLLDNANKYSPEKPHIILHSRDASGGIKITVEDHGLGISKEARRHIFDKFYRVPTGDIHDIKGFGLGLSYVKAIVTAHAGHIEVKSEEGKGSRFTLFFPYKHQED</sequence>
<dbReference type="RefSeq" id="WP_002659338.1">
    <property type="nucleotide sequence ID" value="NZ_JH719942.1"/>
</dbReference>
<dbReference type="Gene3D" id="3.30.565.10">
    <property type="entry name" value="Histidine kinase-like ATPase, C-terminal domain"/>
    <property type="match status" value="1"/>
</dbReference>